<dbReference type="Proteomes" id="UP000257080">
    <property type="component" value="Unassembled WGS sequence"/>
</dbReference>
<dbReference type="InterPro" id="IPR025487">
    <property type="entry name" value="DUF4379"/>
</dbReference>
<evidence type="ECO:0000313" key="3">
    <source>
        <dbReference type="EMBL" id="RFA25689.1"/>
    </source>
</evidence>
<dbReference type="EMBL" id="NBXE01000030">
    <property type="protein sequence ID" value="RFA25689.1"/>
    <property type="molecule type" value="Genomic_DNA"/>
</dbReference>
<dbReference type="Pfam" id="PF14311">
    <property type="entry name" value="DUF4379"/>
    <property type="match status" value="1"/>
</dbReference>
<protein>
    <recommendedName>
        <fullName evidence="2">Treble clef zinc finger domain-containing protein</fullName>
    </recommendedName>
</protein>
<feature type="region of interest" description="Disordered" evidence="1">
    <location>
        <begin position="110"/>
        <end position="187"/>
    </location>
</feature>
<organism evidence="3 4">
    <name type="scientific">Subtercola boreus</name>
    <dbReference type="NCBI Taxonomy" id="120213"/>
    <lineage>
        <taxon>Bacteria</taxon>
        <taxon>Bacillati</taxon>
        <taxon>Actinomycetota</taxon>
        <taxon>Actinomycetes</taxon>
        <taxon>Micrococcales</taxon>
        <taxon>Microbacteriaceae</taxon>
        <taxon>Subtercola</taxon>
    </lineage>
</organism>
<evidence type="ECO:0000256" key="1">
    <source>
        <dbReference type="SAM" id="MobiDB-lite"/>
    </source>
</evidence>
<dbReference type="RefSeq" id="WP_116419446.1">
    <property type="nucleotide sequence ID" value="NZ_NBXC01000025.1"/>
</dbReference>
<evidence type="ECO:0000313" key="4">
    <source>
        <dbReference type="Proteomes" id="UP000257080"/>
    </source>
</evidence>
<dbReference type="AlphaFoldDB" id="A0A3E0WAG3"/>
<proteinExistence type="predicted"/>
<gene>
    <name evidence="3" type="ORF">B7R25_13345</name>
</gene>
<accession>A0A3E0WAG3</accession>
<feature type="compositionally biased region" description="Low complexity" evidence="1">
    <location>
        <begin position="110"/>
        <end position="123"/>
    </location>
</feature>
<evidence type="ECO:0000259" key="2">
    <source>
        <dbReference type="Pfam" id="PF14311"/>
    </source>
</evidence>
<feature type="domain" description="Treble clef zinc finger" evidence="2">
    <location>
        <begin position="37"/>
        <end position="96"/>
    </location>
</feature>
<dbReference type="OrthoDB" id="5111079at2"/>
<reference evidence="3 4" key="1">
    <citation type="submission" date="2017-04" db="EMBL/GenBank/DDBJ databases">
        <title>Comparative genome analysis of Subtercola boreus.</title>
        <authorList>
            <person name="Cho Y.-J."/>
            <person name="Cho A."/>
            <person name="Kim O.-S."/>
            <person name="Lee J.-I."/>
        </authorList>
    </citation>
    <scope>NUCLEOTIDE SEQUENCE [LARGE SCALE GENOMIC DNA]</scope>
    <source>
        <strain evidence="3 4">P28004</strain>
    </source>
</reference>
<comment type="caution">
    <text evidence="3">The sequence shown here is derived from an EMBL/GenBank/DDBJ whole genome shotgun (WGS) entry which is preliminary data.</text>
</comment>
<sequence length="314" mass="34867">MPENIEAWWSRRQRSKGLAVPYPIGAYRSEWERYPVLARQFHPDLNRNITLTQIPPAAEVYLTWQCDAGHLFVATPDEQRHRPGRVRRRSSWCPECLALAAPKRIVTRADAPAAGQAAPGRVATRPASSRQAADGMPRSAVAAERPSRVDPAPPHASAPAGSCAVRSPAPGEAFHSGRAPRPASAAEGELRQRLAARLDLDLRAFNAVKVRRAFFTHSEVWPDIVMPELRVAIEYDTIGKFGLEHVGTREAADRRKDRLLREVGWEVIRVRCGKLQPLGDHDLVAGGVTATLIERIIETLRELRGDLFVNAYLQ</sequence>
<name>A0A3E0WAG3_9MICO</name>